<accession>A0A4U0XIC0</accession>
<comment type="caution">
    <text evidence="1">The sequence shown here is derived from an EMBL/GenBank/DDBJ whole genome shotgun (WGS) entry which is preliminary data.</text>
</comment>
<dbReference type="Proteomes" id="UP000309340">
    <property type="component" value="Unassembled WGS sequence"/>
</dbReference>
<organism evidence="1 2">
    <name type="scientific">Friedmanniomyces simplex</name>
    <dbReference type="NCBI Taxonomy" id="329884"/>
    <lineage>
        <taxon>Eukaryota</taxon>
        <taxon>Fungi</taxon>
        <taxon>Dikarya</taxon>
        <taxon>Ascomycota</taxon>
        <taxon>Pezizomycotina</taxon>
        <taxon>Dothideomycetes</taxon>
        <taxon>Dothideomycetidae</taxon>
        <taxon>Mycosphaerellales</taxon>
        <taxon>Teratosphaeriaceae</taxon>
        <taxon>Friedmanniomyces</taxon>
    </lineage>
</organism>
<keyword evidence="2" id="KW-1185">Reference proteome</keyword>
<evidence type="ECO:0000313" key="2">
    <source>
        <dbReference type="Proteomes" id="UP000309340"/>
    </source>
</evidence>
<name>A0A4U0XIC0_9PEZI</name>
<dbReference type="EMBL" id="NAJQ01000180">
    <property type="protein sequence ID" value="TKA75866.1"/>
    <property type="molecule type" value="Genomic_DNA"/>
</dbReference>
<gene>
    <name evidence="1" type="ORF">B0A55_04865</name>
</gene>
<evidence type="ECO:0000313" key="1">
    <source>
        <dbReference type="EMBL" id="TKA75866.1"/>
    </source>
</evidence>
<reference evidence="1 2" key="1">
    <citation type="submission" date="2017-03" db="EMBL/GenBank/DDBJ databases">
        <title>Genomes of endolithic fungi from Antarctica.</title>
        <authorList>
            <person name="Coleine C."/>
            <person name="Masonjones S."/>
            <person name="Stajich J.E."/>
        </authorList>
    </citation>
    <scope>NUCLEOTIDE SEQUENCE [LARGE SCALE GENOMIC DNA]</scope>
    <source>
        <strain evidence="1 2">CCFEE 5184</strain>
    </source>
</reference>
<proteinExistence type="predicted"/>
<sequence>MAAKPLAANGGGDVVGKASPILDLTPELRLEICHHVFSTQELTKQVPMPGQAVFTREPLTETLEALIESLYDAKLEIDGALRRLSIEIGRSGSLTCCWGFSTASDGDAAWVLRLKTGTATQI</sequence>
<dbReference type="AlphaFoldDB" id="A0A4U0XIC0"/>
<protein>
    <submittedName>
        <fullName evidence="1">Uncharacterized protein</fullName>
    </submittedName>
</protein>